<dbReference type="InterPro" id="IPR036388">
    <property type="entry name" value="WH-like_DNA-bd_sf"/>
</dbReference>
<gene>
    <name evidence="2" type="ORF">SAMN05421858_0738</name>
</gene>
<dbReference type="Proteomes" id="UP000186914">
    <property type="component" value="Unassembled WGS sequence"/>
</dbReference>
<dbReference type="PANTHER" id="PTHR23131:SF0">
    <property type="entry name" value="ENDORIBONUCLEASE LACTB2"/>
    <property type="match status" value="1"/>
</dbReference>
<dbReference type="EMBL" id="FTNO01000001">
    <property type="protein sequence ID" value="SIQ89894.1"/>
    <property type="molecule type" value="Genomic_DNA"/>
</dbReference>
<evidence type="ECO:0000313" key="2">
    <source>
        <dbReference type="EMBL" id="SIQ89894.1"/>
    </source>
</evidence>
<dbReference type="Gene3D" id="3.60.15.10">
    <property type="entry name" value="Ribonuclease Z/Hydroxyacylglutathione hydrolase-like"/>
    <property type="match status" value="1"/>
</dbReference>
<evidence type="ECO:0000259" key="1">
    <source>
        <dbReference type="SMART" id="SM00849"/>
    </source>
</evidence>
<dbReference type="Gene3D" id="1.10.10.10">
    <property type="entry name" value="Winged helix-like DNA-binding domain superfamily/Winged helix DNA-binding domain"/>
    <property type="match status" value="1"/>
</dbReference>
<dbReference type="OrthoDB" id="6433at2157"/>
<dbReference type="PANTHER" id="PTHR23131">
    <property type="entry name" value="ENDORIBONUCLEASE LACTB2"/>
    <property type="match status" value="1"/>
</dbReference>
<reference evidence="3" key="1">
    <citation type="submission" date="2017-01" db="EMBL/GenBank/DDBJ databases">
        <authorList>
            <person name="Varghese N."/>
            <person name="Submissions S."/>
        </authorList>
    </citation>
    <scope>NUCLEOTIDE SEQUENCE [LARGE SCALE GENOMIC DNA]</scope>
    <source>
        <strain evidence="3">CGMCC 1.7737</strain>
    </source>
</reference>
<dbReference type="AlphaFoldDB" id="A0A1N6WIP2"/>
<name>A0A1N6WIP2_9EURY</name>
<dbReference type="SMART" id="SM00849">
    <property type="entry name" value="Lactamase_B"/>
    <property type="match status" value="1"/>
</dbReference>
<evidence type="ECO:0000313" key="3">
    <source>
        <dbReference type="Proteomes" id="UP000186914"/>
    </source>
</evidence>
<keyword evidence="3" id="KW-1185">Reference proteome</keyword>
<dbReference type="InterPro" id="IPR036866">
    <property type="entry name" value="RibonucZ/Hydroxyglut_hydro"/>
</dbReference>
<organism evidence="2 3">
    <name type="scientific">Haladaptatus litoreus</name>
    <dbReference type="NCBI Taxonomy" id="553468"/>
    <lineage>
        <taxon>Archaea</taxon>
        <taxon>Methanobacteriati</taxon>
        <taxon>Methanobacteriota</taxon>
        <taxon>Stenosarchaea group</taxon>
        <taxon>Halobacteria</taxon>
        <taxon>Halobacteriales</taxon>
        <taxon>Haladaptataceae</taxon>
        <taxon>Haladaptatus</taxon>
    </lineage>
</organism>
<accession>A0A1N6WIP2</accession>
<dbReference type="RefSeq" id="WP_076428030.1">
    <property type="nucleotide sequence ID" value="NZ_FTNO01000001.1"/>
</dbReference>
<proteinExistence type="predicted"/>
<dbReference type="SUPFAM" id="SSF56281">
    <property type="entry name" value="Metallo-hydrolase/oxidoreductase"/>
    <property type="match status" value="1"/>
</dbReference>
<feature type="domain" description="Metallo-beta-lactamase" evidence="1">
    <location>
        <begin position="16"/>
        <end position="169"/>
    </location>
</feature>
<dbReference type="InterPro" id="IPR050662">
    <property type="entry name" value="Sec-metab_biosynth-thioest"/>
</dbReference>
<dbReference type="Pfam" id="PF00753">
    <property type="entry name" value="Lactamase_B"/>
    <property type="match status" value="1"/>
</dbReference>
<sequence length="251" mass="27186">MNPIPVPTETVAPHGATNAYVVGDVLIDPAGRTDELDRAVAEHDVEHVLVTHTHPDHVGAVAHYAETCDATVWARQGRETRFEHATGIAPDEMFREGTKIGSLTVIETPGHAPDHVALADDDGAKILVGDLVVAEGSVMVAAGEGDLRAYLTSLRRLYARNPDALYPGHGPVIDEPRKTIRRLIDHRLAREKRVRSAVQSGAETLAAITDSAYDKDISGVREFAERTVAAHLEKLAVEGDLRWDGERAVPQ</sequence>
<dbReference type="InterPro" id="IPR001279">
    <property type="entry name" value="Metallo-B-lactamas"/>
</dbReference>
<protein>
    <submittedName>
        <fullName evidence="2">Glyoxylase, beta-lactamase superfamily II</fullName>
    </submittedName>
</protein>